<dbReference type="GO" id="GO:0008270">
    <property type="term" value="F:zinc ion binding"/>
    <property type="evidence" value="ECO:0007669"/>
    <property type="project" value="UniProtKB-KW"/>
</dbReference>
<sequence>MAFRKIAEIKFSEYRKQCPLSEATAKQLAEYQAPTGSNIGHPWIHTGFNCSGCSASPITGFLYKCQSRRDYYLCQGCYRNQSSDHMQEFLRFERALSAPPYQIHCVQCNGCGVAPIQGPRYRQKTDWNHNLCAACFGMLQMNKLSSHQRESPSSFELLEETTTRSGRKMRRTVFHYGVKCDGCKCSPICGPRYCLKFDQEGMTDGEAPSEVNLCLVCFDSQYNSGNFKEHDDHRATGKKFRRILRPEGRSAVHVEMLSCRHCNATPICGPAYLHISSGGSPRASVPSVLVTPKLTFVPTLSSNLRKSKEALCLLCYMNLKHDKQVLYARLEPPSQLSPAMGTITEEEVKSYLERREPVCGGEEECLEASMAAQRQLKFRHRLIWNQVKHNLRITQEIENWTLKIENEDGSWSWACP</sequence>
<name>A0ABD1XGS6_9MARC</name>
<evidence type="ECO:0000259" key="5">
    <source>
        <dbReference type="PROSITE" id="PS50135"/>
    </source>
</evidence>
<dbReference type="SUPFAM" id="SSF57850">
    <property type="entry name" value="RING/U-box"/>
    <property type="match status" value="2"/>
</dbReference>
<dbReference type="PANTHER" id="PTHR20930:SF0">
    <property type="entry name" value="PROTEIN ILRUN"/>
    <property type="match status" value="1"/>
</dbReference>
<dbReference type="InterPro" id="IPR043145">
    <property type="entry name" value="Znf_ZZ_sf"/>
</dbReference>
<dbReference type="EMBL" id="JBHFFA010000008">
    <property type="protein sequence ID" value="KAL2607949.1"/>
    <property type="molecule type" value="Genomic_DNA"/>
</dbReference>
<feature type="domain" description="ZZ-type" evidence="5">
    <location>
        <begin position="45"/>
        <end position="97"/>
    </location>
</feature>
<keyword evidence="2 4" id="KW-0863">Zinc-finger</keyword>
<evidence type="ECO:0000256" key="4">
    <source>
        <dbReference type="PROSITE-ProRule" id="PRU00228"/>
    </source>
</evidence>
<proteinExistence type="predicted"/>
<reference evidence="6 7" key="1">
    <citation type="submission" date="2024-09" db="EMBL/GenBank/DDBJ databases">
        <title>Chromosome-scale assembly of Riccia fluitans.</title>
        <authorList>
            <person name="Paukszto L."/>
            <person name="Sawicki J."/>
            <person name="Karawczyk K."/>
            <person name="Piernik-Szablinska J."/>
            <person name="Szczecinska M."/>
            <person name="Mazdziarz M."/>
        </authorList>
    </citation>
    <scope>NUCLEOTIDE SEQUENCE [LARGE SCALE GENOMIC DNA]</scope>
    <source>
        <strain evidence="6">Rf_01</strain>
        <tissue evidence="6">Aerial parts of the thallus</tissue>
    </source>
</reference>
<accession>A0ABD1XGS6</accession>
<dbReference type="PANTHER" id="PTHR20930">
    <property type="entry name" value="OVARIAN CARCINOMA ANTIGEN CA125-RELATED"/>
    <property type="match status" value="1"/>
</dbReference>
<evidence type="ECO:0000313" key="6">
    <source>
        <dbReference type="EMBL" id="KAL2607949.1"/>
    </source>
</evidence>
<protein>
    <recommendedName>
        <fullName evidence="5">ZZ-type domain-containing protein</fullName>
    </recommendedName>
</protein>
<evidence type="ECO:0000313" key="7">
    <source>
        <dbReference type="Proteomes" id="UP001605036"/>
    </source>
</evidence>
<evidence type="ECO:0000256" key="3">
    <source>
        <dbReference type="ARBA" id="ARBA00022833"/>
    </source>
</evidence>
<dbReference type="SMART" id="SM00291">
    <property type="entry name" value="ZnF_ZZ"/>
    <property type="match status" value="2"/>
</dbReference>
<dbReference type="InterPro" id="IPR000433">
    <property type="entry name" value="Znf_ZZ"/>
</dbReference>
<comment type="caution">
    <text evidence="6">The sequence shown here is derived from an EMBL/GenBank/DDBJ whole genome shotgun (WGS) entry which is preliminary data.</text>
</comment>
<dbReference type="Pfam" id="PF00569">
    <property type="entry name" value="ZZ"/>
    <property type="match status" value="2"/>
</dbReference>
<keyword evidence="7" id="KW-1185">Reference proteome</keyword>
<evidence type="ECO:0000256" key="2">
    <source>
        <dbReference type="ARBA" id="ARBA00022771"/>
    </source>
</evidence>
<evidence type="ECO:0000256" key="1">
    <source>
        <dbReference type="ARBA" id="ARBA00022723"/>
    </source>
</evidence>
<organism evidence="6 7">
    <name type="scientific">Riccia fluitans</name>
    <dbReference type="NCBI Taxonomy" id="41844"/>
    <lineage>
        <taxon>Eukaryota</taxon>
        <taxon>Viridiplantae</taxon>
        <taxon>Streptophyta</taxon>
        <taxon>Embryophyta</taxon>
        <taxon>Marchantiophyta</taxon>
        <taxon>Marchantiopsida</taxon>
        <taxon>Marchantiidae</taxon>
        <taxon>Marchantiales</taxon>
        <taxon>Ricciaceae</taxon>
        <taxon>Riccia</taxon>
    </lineage>
</organism>
<dbReference type="Proteomes" id="UP001605036">
    <property type="component" value="Unassembled WGS sequence"/>
</dbReference>
<keyword evidence="3" id="KW-0862">Zinc</keyword>
<dbReference type="PROSITE" id="PS50135">
    <property type="entry name" value="ZF_ZZ_2"/>
    <property type="match status" value="1"/>
</dbReference>
<dbReference type="Gene3D" id="3.30.60.90">
    <property type="match status" value="3"/>
</dbReference>
<keyword evidence="1" id="KW-0479">Metal-binding</keyword>
<dbReference type="AlphaFoldDB" id="A0ABD1XGS6"/>
<gene>
    <name evidence="6" type="ORF">R1flu_026522</name>
</gene>